<evidence type="ECO:0000313" key="19">
    <source>
        <dbReference type="Proteomes" id="UP000823603"/>
    </source>
</evidence>
<evidence type="ECO:0000256" key="3">
    <source>
        <dbReference type="ARBA" id="ARBA00008207"/>
    </source>
</evidence>
<keyword evidence="12 17" id="KW-0411">Iron-sulfur</keyword>
<dbReference type="Proteomes" id="UP000823603">
    <property type="component" value="Unassembled WGS sequence"/>
</dbReference>
<protein>
    <recommendedName>
        <fullName evidence="5 17">Epoxyqueuosine reductase QueH</fullName>
        <ecNumber evidence="4 17">1.17.99.6</ecNumber>
    </recommendedName>
    <alternativeName>
        <fullName evidence="15 17">Queuosine biosynthesis protein QueH</fullName>
    </alternativeName>
</protein>
<dbReference type="InterPro" id="IPR003828">
    <property type="entry name" value="QueH"/>
</dbReference>
<evidence type="ECO:0000256" key="4">
    <source>
        <dbReference type="ARBA" id="ARBA00012622"/>
    </source>
</evidence>
<evidence type="ECO:0000256" key="7">
    <source>
        <dbReference type="ARBA" id="ARBA00022694"/>
    </source>
</evidence>
<accession>A0A9D9IG95</accession>
<reference evidence="18" key="2">
    <citation type="journal article" date="2021" name="PeerJ">
        <title>Extensive microbial diversity within the chicken gut microbiome revealed by metagenomics and culture.</title>
        <authorList>
            <person name="Gilroy R."/>
            <person name="Ravi A."/>
            <person name="Getino M."/>
            <person name="Pursley I."/>
            <person name="Horton D.L."/>
            <person name="Alikhan N.F."/>
            <person name="Baker D."/>
            <person name="Gharbi K."/>
            <person name="Hall N."/>
            <person name="Watson M."/>
            <person name="Adriaenssens E.M."/>
            <person name="Foster-Nyarko E."/>
            <person name="Jarju S."/>
            <person name="Secka A."/>
            <person name="Antonio M."/>
            <person name="Oren A."/>
            <person name="Chaudhuri R.R."/>
            <person name="La Ragione R."/>
            <person name="Hildebrand F."/>
            <person name="Pallen M.J."/>
        </authorList>
    </citation>
    <scope>NUCLEOTIDE SEQUENCE</scope>
    <source>
        <strain evidence="18">B2-22910</strain>
    </source>
</reference>
<keyword evidence="6 17" id="KW-0004">4Fe-4S</keyword>
<keyword evidence="8 17" id="KW-0479">Metal-binding</keyword>
<gene>
    <name evidence="17" type="primary">queH</name>
    <name evidence="18" type="ORF">IAB82_06955</name>
</gene>
<name>A0A9D9IG95_9BACT</name>
<dbReference type="AlphaFoldDB" id="A0A9D9IG95"/>
<evidence type="ECO:0000256" key="2">
    <source>
        <dbReference type="ARBA" id="ARBA00004691"/>
    </source>
</evidence>
<feature type="binding site" evidence="17">
    <location>
        <position position="22"/>
    </location>
    <ligand>
        <name>[4Fe-4S] cluster</name>
        <dbReference type="ChEBI" id="CHEBI:49883"/>
    </ligand>
</feature>
<evidence type="ECO:0000256" key="15">
    <source>
        <dbReference type="ARBA" id="ARBA00031446"/>
    </source>
</evidence>
<dbReference type="PANTHER" id="PTHR36701">
    <property type="entry name" value="EPOXYQUEUOSINE REDUCTASE QUEH"/>
    <property type="match status" value="1"/>
</dbReference>
<dbReference type="GO" id="GO:0008616">
    <property type="term" value="P:tRNA queuosine(34) biosynthetic process"/>
    <property type="evidence" value="ECO:0007669"/>
    <property type="project" value="UniProtKB-UniRule"/>
</dbReference>
<evidence type="ECO:0000256" key="17">
    <source>
        <dbReference type="HAMAP-Rule" id="MF_02089"/>
    </source>
</evidence>
<comment type="function">
    <text evidence="1 17">Catalyzes the conversion of epoxyqueuosine (oQ) to queuosine (Q), which is a hypermodified base found in the wobble positions of tRNA(Asp), tRNA(Asn), tRNA(His) and tRNA(Tyr).</text>
</comment>
<evidence type="ECO:0000256" key="1">
    <source>
        <dbReference type="ARBA" id="ARBA00002268"/>
    </source>
</evidence>
<feature type="binding site" evidence="17">
    <location>
        <position position="21"/>
    </location>
    <ligand>
        <name>[4Fe-4S] cluster</name>
        <dbReference type="ChEBI" id="CHEBI:49883"/>
    </ligand>
</feature>
<dbReference type="GO" id="GO:0051539">
    <property type="term" value="F:4 iron, 4 sulfur cluster binding"/>
    <property type="evidence" value="ECO:0007669"/>
    <property type="project" value="UniProtKB-UniRule"/>
</dbReference>
<dbReference type="PANTHER" id="PTHR36701:SF1">
    <property type="entry name" value="EPOXYQUEUOSINE REDUCTASE QUEH"/>
    <property type="match status" value="1"/>
</dbReference>
<dbReference type="EMBL" id="JADIMB010000103">
    <property type="protein sequence ID" value="MBO8471516.1"/>
    <property type="molecule type" value="Genomic_DNA"/>
</dbReference>
<feature type="binding site" evidence="17">
    <location>
        <position position="103"/>
    </location>
    <ligand>
        <name>[4Fe-4S] cluster</name>
        <dbReference type="ChEBI" id="CHEBI:49883"/>
    </ligand>
</feature>
<evidence type="ECO:0000256" key="11">
    <source>
        <dbReference type="ARBA" id="ARBA00023004"/>
    </source>
</evidence>
<evidence type="ECO:0000256" key="8">
    <source>
        <dbReference type="ARBA" id="ARBA00022723"/>
    </source>
</evidence>
<dbReference type="EC" id="1.17.99.6" evidence="4 17"/>
<evidence type="ECO:0000256" key="13">
    <source>
        <dbReference type="ARBA" id="ARBA00023157"/>
    </source>
</evidence>
<comment type="pathway">
    <text evidence="2 17">tRNA modification; tRNA-queuosine biosynthesis.</text>
</comment>
<evidence type="ECO:0000256" key="5">
    <source>
        <dbReference type="ARBA" id="ARBA00016895"/>
    </source>
</evidence>
<keyword evidence="13 17" id="KW-1015">Disulfide bond</keyword>
<keyword evidence="14 17" id="KW-0676">Redox-active center</keyword>
<dbReference type="GO" id="GO:0052693">
    <property type="term" value="F:epoxyqueuosine reductase activity"/>
    <property type="evidence" value="ECO:0007669"/>
    <property type="project" value="UniProtKB-UniRule"/>
</dbReference>
<evidence type="ECO:0000256" key="16">
    <source>
        <dbReference type="ARBA" id="ARBA00047415"/>
    </source>
</evidence>
<evidence type="ECO:0000256" key="12">
    <source>
        <dbReference type="ARBA" id="ARBA00023014"/>
    </source>
</evidence>
<feature type="binding site" evidence="17">
    <location>
        <position position="100"/>
    </location>
    <ligand>
        <name>[4Fe-4S] cluster</name>
        <dbReference type="ChEBI" id="CHEBI:49883"/>
    </ligand>
</feature>
<reference evidence="18" key="1">
    <citation type="submission" date="2020-10" db="EMBL/GenBank/DDBJ databases">
        <authorList>
            <person name="Gilroy R."/>
        </authorList>
    </citation>
    <scope>NUCLEOTIDE SEQUENCE</scope>
    <source>
        <strain evidence="18">B2-22910</strain>
    </source>
</reference>
<evidence type="ECO:0000313" key="18">
    <source>
        <dbReference type="EMBL" id="MBO8471516.1"/>
    </source>
</evidence>
<keyword evidence="10 17" id="KW-0560">Oxidoreductase</keyword>
<feature type="disulfide bond" description="Redox-active" evidence="17">
    <location>
        <begin position="183"/>
        <end position="185"/>
    </location>
</feature>
<evidence type="ECO:0000256" key="10">
    <source>
        <dbReference type="ARBA" id="ARBA00023002"/>
    </source>
</evidence>
<keyword evidence="9 17" id="KW-0671">Queuosine biosynthesis</keyword>
<dbReference type="HAMAP" id="MF_02089">
    <property type="entry name" value="QueH"/>
    <property type="match status" value="1"/>
</dbReference>
<evidence type="ECO:0000256" key="6">
    <source>
        <dbReference type="ARBA" id="ARBA00022485"/>
    </source>
</evidence>
<evidence type="ECO:0000256" key="9">
    <source>
        <dbReference type="ARBA" id="ARBA00022785"/>
    </source>
</evidence>
<keyword evidence="11 17" id="KW-0408">Iron</keyword>
<evidence type="ECO:0000256" key="14">
    <source>
        <dbReference type="ARBA" id="ARBA00023284"/>
    </source>
</evidence>
<sequence>MKEKSSLDVPGGEKRVLLHTCCAPCSSAIVEYLMKNGVIPVIYYCNPNIYPEKEYLVRKDECTRYALSLGLEIVDDDYDHSAWLDRMRGLEDEPERGSRCLECFRMRLERTAGYAHGHGIRVITTTLASSRWKSLEQINLAGRYAASLYPDVVWWDRNWRKGGLQERRSQIIREYGFYNQQYCGCEFSMRRDPDTQDKCGAPGQNL</sequence>
<comment type="caution">
    <text evidence="18">The sequence shown here is derived from an EMBL/GenBank/DDBJ whole genome shotgun (WGS) entry which is preliminary data.</text>
</comment>
<organism evidence="18 19">
    <name type="scientific">Candidatus Cryptobacteroides faecavium</name>
    <dbReference type="NCBI Taxonomy" id="2840762"/>
    <lineage>
        <taxon>Bacteria</taxon>
        <taxon>Pseudomonadati</taxon>
        <taxon>Bacteroidota</taxon>
        <taxon>Bacteroidia</taxon>
        <taxon>Bacteroidales</taxon>
        <taxon>Candidatus Cryptobacteroides</taxon>
    </lineage>
</organism>
<keyword evidence="7 17" id="KW-0819">tRNA processing</keyword>
<comment type="similarity">
    <text evidence="3 17">Belongs to the QueH family.</text>
</comment>
<dbReference type="GO" id="GO:0046872">
    <property type="term" value="F:metal ion binding"/>
    <property type="evidence" value="ECO:0007669"/>
    <property type="project" value="UniProtKB-KW"/>
</dbReference>
<comment type="catalytic activity">
    <reaction evidence="16 17">
        <text>epoxyqueuosine(34) in tRNA + AH2 = queuosine(34) in tRNA + A + H2O</text>
        <dbReference type="Rhea" id="RHEA:32159"/>
        <dbReference type="Rhea" id="RHEA-COMP:18571"/>
        <dbReference type="Rhea" id="RHEA-COMP:18582"/>
        <dbReference type="ChEBI" id="CHEBI:13193"/>
        <dbReference type="ChEBI" id="CHEBI:15377"/>
        <dbReference type="ChEBI" id="CHEBI:17499"/>
        <dbReference type="ChEBI" id="CHEBI:194431"/>
        <dbReference type="ChEBI" id="CHEBI:194443"/>
        <dbReference type="EC" id="1.17.99.6"/>
    </reaction>
</comment>
<dbReference type="Pfam" id="PF02677">
    <property type="entry name" value="QueH"/>
    <property type="match status" value="1"/>
</dbReference>
<proteinExistence type="inferred from homology"/>